<protein>
    <submittedName>
        <fullName evidence="5">Transcriptional regulator, MarR family</fullName>
    </submittedName>
</protein>
<evidence type="ECO:0000256" key="1">
    <source>
        <dbReference type="ARBA" id="ARBA00023015"/>
    </source>
</evidence>
<dbReference type="PANTHER" id="PTHR42756:SF2">
    <property type="entry name" value="MARR FAMILY REGULATORY PROTEIN"/>
    <property type="match status" value="1"/>
</dbReference>
<accession>F7XLL1</accession>
<evidence type="ECO:0000313" key="6">
    <source>
        <dbReference type="Proteomes" id="UP000006622"/>
    </source>
</evidence>
<reference evidence="5" key="1">
    <citation type="submission" date="2010-07" db="EMBL/GenBank/DDBJ databases">
        <title>The complete genome of Methanosalsum zhilinae DSM 4017.</title>
        <authorList>
            <consortium name="US DOE Joint Genome Institute (JGI-PGF)"/>
            <person name="Lucas S."/>
            <person name="Copeland A."/>
            <person name="Lapidus A."/>
            <person name="Glavina del Rio T."/>
            <person name="Dalin E."/>
            <person name="Tice H."/>
            <person name="Bruce D."/>
            <person name="Goodwin L."/>
            <person name="Pitluck S."/>
            <person name="Kyrpides N."/>
            <person name="Mavromatis K."/>
            <person name="Ovchinnikova G."/>
            <person name="Daligault H."/>
            <person name="Detter J.C."/>
            <person name="Han C."/>
            <person name="Tapia R."/>
            <person name="Larimer F."/>
            <person name="Land M."/>
            <person name="Hauser L."/>
            <person name="Markowitz V."/>
            <person name="Cheng J.-F."/>
            <person name="Hugenholtz P."/>
            <person name="Woyke T."/>
            <person name="Wu D."/>
            <person name="Spring S."/>
            <person name="Schueler E."/>
            <person name="Brambilla E."/>
            <person name="Klenk H.-P."/>
            <person name="Eisen J.A."/>
        </authorList>
    </citation>
    <scope>NUCLEOTIDE SEQUENCE</scope>
    <source>
        <strain evidence="5">DSM 4017</strain>
    </source>
</reference>
<keyword evidence="3" id="KW-0804">Transcription</keyword>
<dbReference type="GO" id="GO:0003700">
    <property type="term" value="F:DNA-binding transcription factor activity"/>
    <property type="evidence" value="ECO:0007669"/>
    <property type="project" value="InterPro"/>
</dbReference>
<dbReference type="PANTHER" id="PTHR42756">
    <property type="entry name" value="TRANSCRIPTIONAL REGULATOR, MARR"/>
    <property type="match status" value="1"/>
</dbReference>
<dbReference type="HOGENOM" id="CLU_083287_18_0_2"/>
<dbReference type="Pfam" id="PF12802">
    <property type="entry name" value="MarR_2"/>
    <property type="match status" value="1"/>
</dbReference>
<dbReference type="GeneID" id="25395928"/>
<dbReference type="GO" id="GO:0003677">
    <property type="term" value="F:DNA binding"/>
    <property type="evidence" value="ECO:0007669"/>
    <property type="project" value="UniProtKB-KW"/>
</dbReference>
<dbReference type="SMART" id="SM00347">
    <property type="entry name" value="HTH_MARR"/>
    <property type="match status" value="1"/>
</dbReference>
<dbReference type="PROSITE" id="PS50995">
    <property type="entry name" value="HTH_MARR_2"/>
    <property type="match status" value="1"/>
</dbReference>
<proteinExistence type="predicted"/>
<dbReference type="Gene3D" id="1.10.10.10">
    <property type="entry name" value="Winged helix-like DNA-binding domain superfamily/Winged helix DNA-binding domain"/>
    <property type="match status" value="1"/>
</dbReference>
<dbReference type="OrthoDB" id="10712at2157"/>
<keyword evidence="2" id="KW-0238">DNA-binding</keyword>
<gene>
    <name evidence="5" type="ordered locus">Mzhil_0972</name>
</gene>
<feature type="domain" description="HTH marR-type" evidence="4">
    <location>
        <begin position="2"/>
        <end position="134"/>
    </location>
</feature>
<sequence>MNLCIGRNISYLFRSMNIYLSKKLEPYGIGSGQFPLFMYLIHQDGVRQETLASLLKYDKATITRSISRLEEAGYVIRKRDSLDKRIYCVYLTDKGHNMRDVLLSLRSKLNAILLRDLNPYEQKLFVSMIEKAAMNIASENEMYKVSDE</sequence>
<dbReference type="KEGG" id="mzh:Mzhil_0972"/>
<name>F7XLL1_METZD</name>
<dbReference type="Proteomes" id="UP000006622">
    <property type="component" value="Chromosome"/>
</dbReference>
<organism evidence="5 6">
    <name type="scientific">Methanosalsum zhilinae (strain DSM 4017 / NBRC 107636 / OCM 62 / WeN5)</name>
    <name type="common">Methanohalophilus zhilinae</name>
    <dbReference type="NCBI Taxonomy" id="679901"/>
    <lineage>
        <taxon>Archaea</taxon>
        <taxon>Methanobacteriati</taxon>
        <taxon>Methanobacteriota</taxon>
        <taxon>Stenosarchaea group</taxon>
        <taxon>Methanomicrobia</taxon>
        <taxon>Methanosarcinales</taxon>
        <taxon>Methanosarcinaceae</taxon>
        <taxon>Methanosalsum</taxon>
    </lineage>
</organism>
<evidence type="ECO:0000256" key="2">
    <source>
        <dbReference type="ARBA" id="ARBA00023125"/>
    </source>
</evidence>
<dbReference type="InterPro" id="IPR036390">
    <property type="entry name" value="WH_DNA-bd_sf"/>
</dbReference>
<dbReference type="SUPFAM" id="SSF46785">
    <property type="entry name" value="Winged helix' DNA-binding domain"/>
    <property type="match status" value="1"/>
</dbReference>
<dbReference type="InterPro" id="IPR000835">
    <property type="entry name" value="HTH_MarR-typ"/>
</dbReference>
<dbReference type="STRING" id="679901.Mzhil_0972"/>
<dbReference type="RefSeq" id="WP_013898269.1">
    <property type="nucleotide sequence ID" value="NC_015676.1"/>
</dbReference>
<dbReference type="PROSITE" id="PS01117">
    <property type="entry name" value="HTH_MARR_1"/>
    <property type="match status" value="1"/>
</dbReference>
<dbReference type="AlphaFoldDB" id="F7XLL1"/>
<dbReference type="EMBL" id="CP002101">
    <property type="protein sequence ID" value="AEH60830.1"/>
    <property type="molecule type" value="Genomic_DNA"/>
</dbReference>
<dbReference type="PRINTS" id="PR00598">
    <property type="entry name" value="HTHMARR"/>
</dbReference>
<dbReference type="InterPro" id="IPR036388">
    <property type="entry name" value="WH-like_DNA-bd_sf"/>
</dbReference>
<evidence type="ECO:0000256" key="3">
    <source>
        <dbReference type="ARBA" id="ARBA00023163"/>
    </source>
</evidence>
<dbReference type="InterPro" id="IPR023187">
    <property type="entry name" value="Tscrpt_reg_MarR-type_CS"/>
</dbReference>
<keyword evidence="6" id="KW-1185">Reference proteome</keyword>
<evidence type="ECO:0000313" key="5">
    <source>
        <dbReference type="EMBL" id="AEH60830.1"/>
    </source>
</evidence>
<keyword evidence="1" id="KW-0805">Transcription regulation</keyword>
<evidence type="ECO:0000259" key="4">
    <source>
        <dbReference type="PROSITE" id="PS50995"/>
    </source>
</evidence>